<evidence type="ECO:0000256" key="4">
    <source>
        <dbReference type="ARBA" id="ARBA00023128"/>
    </source>
</evidence>
<dbReference type="GO" id="GO:0003747">
    <property type="term" value="F:translation release factor activity"/>
    <property type="evidence" value="ECO:0007669"/>
    <property type="project" value="InterPro"/>
</dbReference>
<name>A0A1I8NFA6_MUSDO</name>
<evidence type="ECO:0000313" key="9">
    <source>
        <dbReference type="RefSeq" id="XP_019890148.1"/>
    </source>
</evidence>
<evidence type="ECO:0000313" key="8">
    <source>
        <dbReference type="Proteomes" id="UP001652621"/>
    </source>
</evidence>
<proteinExistence type="inferred from homology"/>
<sequence>MLQNCYRTLGLVGKLIVAEQNTIAHSLRNSIAFTTPMTPNFLVPIRLKHHQQLDYSRYPKLIEEELEETFTRGSGPGGQAVNKTSNCVLLRHIPTNIVVKCHIHRSAHKNRQEARKILLDKLDSHFNGEFSIQAQLKAIEGKKSAERKRRQNKLQEMKQKWKEREQQETANDNKNN</sequence>
<dbReference type="SUPFAM" id="SSF75620">
    <property type="entry name" value="Release factor"/>
    <property type="match status" value="1"/>
</dbReference>
<dbReference type="PANTHER" id="PTHR46203:SF1">
    <property type="entry name" value="MITOCHONDRIAL TRANSLATION RELEASE FACTOR IN RESCUE"/>
    <property type="match status" value="1"/>
</dbReference>
<feature type="region of interest" description="Disordered" evidence="5">
    <location>
        <begin position="138"/>
        <end position="176"/>
    </location>
</feature>
<dbReference type="GeneID" id="101895465"/>
<evidence type="ECO:0000313" key="7">
    <source>
        <dbReference type="EnsemblMetazoa" id="MDOA014588-PB"/>
    </source>
</evidence>
<evidence type="ECO:0000256" key="3">
    <source>
        <dbReference type="ARBA" id="ARBA00022946"/>
    </source>
</evidence>
<keyword evidence="3" id="KW-0809">Transit peptide</keyword>
<dbReference type="EnsemblMetazoa" id="MDOA014588-RB">
    <property type="protein sequence ID" value="MDOA014588-PB"/>
    <property type="gene ID" value="MDOA014588"/>
</dbReference>
<dbReference type="RefSeq" id="XP_019890148.1">
    <property type="nucleotide sequence ID" value="XM_020034589.1"/>
</dbReference>
<evidence type="ECO:0000259" key="6">
    <source>
        <dbReference type="Pfam" id="PF00472"/>
    </source>
</evidence>
<accession>A0A1I8NFA6</accession>
<dbReference type="InterPro" id="IPR000352">
    <property type="entry name" value="Pep_chain_release_fac_I"/>
</dbReference>
<dbReference type="GO" id="GO:0005739">
    <property type="term" value="C:mitochondrion"/>
    <property type="evidence" value="ECO:0007669"/>
    <property type="project" value="UniProtKB-SubCell"/>
</dbReference>
<keyword evidence="4" id="KW-0496">Mitochondrion</keyword>
<evidence type="ECO:0000256" key="1">
    <source>
        <dbReference type="ARBA" id="ARBA00004173"/>
    </source>
</evidence>
<dbReference type="Gene3D" id="3.30.160.20">
    <property type="match status" value="1"/>
</dbReference>
<dbReference type="Pfam" id="PF00472">
    <property type="entry name" value="RF-1"/>
    <property type="match status" value="1"/>
</dbReference>
<dbReference type="PANTHER" id="PTHR46203">
    <property type="entry name" value="PROBABLE PEPTIDE CHAIN RELEASE FACTOR C12ORF65"/>
    <property type="match status" value="1"/>
</dbReference>
<feature type="domain" description="Prokaryotic-type class I peptide chain release factors" evidence="6">
    <location>
        <begin position="62"/>
        <end position="163"/>
    </location>
</feature>
<reference evidence="7" key="1">
    <citation type="submission" date="2020-05" db="UniProtKB">
        <authorList>
            <consortium name="EnsemblMetazoa"/>
        </authorList>
    </citation>
    <scope>IDENTIFICATION</scope>
    <source>
        <strain evidence="7">Aabys</strain>
    </source>
</reference>
<dbReference type="VEuPathDB" id="VectorBase:MDOA014588"/>
<dbReference type="eggNOG" id="KOG2726">
    <property type="taxonomic scope" value="Eukaryota"/>
</dbReference>
<dbReference type="OrthoDB" id="30774at2759"/>
<dbReference type="AlphaFoldDB" id="A0A1I8NFA6"/>
<dbReference type="Proteomes" id="UP001652621">
    <property type="component" value="Unplaced"/>
</dbReference>
<comment type="subcellular location">
    <subcellularLocation>
        <location evidence="1">Mitochondrion</location>
    </subcellularLocation>
</comment>
<reference evidence="9" key="2">
    <citation type="submission" date="2025-04" db="UniProtKB">
        <authorList>
            <consortium name="RefSeq"/>
        </authorList>
    </citation>
    <scope>IDENTIFICATION</scope>
    <source>
        <strain evidence="9">Aabys</strain>
    </source>
</reference>
<comment type="similarity">
    <text evidence="2">Belongs to the prokaryotic/mitochondrial release factor family.</text>
</comment>
<evidence type="ECO:0000256" key="2">
    <source>
        <dbReference type="ARBA" id="ARBA00010835"/>
    </source>
</evidence>
<protein>
    <submittedName>
        <fullName evidence="9">Probable peptide chain release factor C12orf65 homolog, mitochondrial</fullName>
    </submittedName>
</protein>
<dbReference type="FunFam" id="3.30.160.20:FF:000104">
    <property type="entry name" value="GD20369"/>
    <property type="match status" value="1"/>
</dbReference>
<dbReference type="InterPro" id="IPR045853">
    <property type="entry name" value="Pep_chain_release_fac_I_sf"/>
</dbReference>
<feature type="compositionally biased region" description="Basic and acidic residues" evidence="5">
    <location>
        <begin position="153"/>
        <end position="167"/>
    </location>
</feature>
<evidence type="ECO:0000256" key="5">
    <source>
        <dbReference type="SAM" id="MobiDB-lite"/>
    </source>
</evidence>
<keyword evidence="8" id="KW-1185">Reference proteome</keyword>
<dbReference type="KEGG" id="mde:101895465"/>
<dbReference type="VEuPathDB" id="VectorBase:MDOMA2_007034"/>
<gene>
    <name evidence="7" type="primary">101895465</name>
    <name evidence="9" type="synonym">LOC101895465</name>
</gene>
<dbReference type="InterPro" id="IPR052405">
    <property type="entry name" value="Mito_Transl_Release_Factor"/>
</dbReference>
<organism evidence="7">
    <name type="scientific">Musca domestica</name>
    <name type="common">House fly</name>
    <dbReference type="NCBI Taxonomy" id="7370"/>
    <lineage>
        <taxon>Eukaryota</taxon>
        <taxon>Metazoa</taxon>
        <taxon>Ecdysozoa</taxon>
        <taxon>Arthropoda</taxon>
        <taxon>Hexapoda</taxon>
        <taxon>Insecta</taxon>
        <taxon>Pterygota</taxon>
        <taxon>Neoptera</taxon>
        <taxon>Endopterygota</taxon>
        <taxon>Diptera</taxon>
        <taxon>Brachycera</taxon>
        <taxon>Muscomorpha</taxon>
        <taxon>Muscoidea</taxon>
        <taxon>Muscidae</taxon>
        <taxon>Musca</taxon>
    </lineage>
</organism>